<evidence type="ECO:0000313" key="1">
    <source>
        <dbReference type="EMBL" id="KAI0092190.1"/>
    </source>
</evidence>
<reference evidence="1" key="1">
    <citation type="journal article" date="2021" name="Environ. Microbiol.">
        <title>Gene family expansions and transcriptome signatures uncover fungal adaptations to wood decay.</title>
        <authorList>
            <person name="Hage H."/>
            <person name="Miyauchi S."/>
            <person name="Viragh M."/>
            <person name="Drula E."/>
            <person name="Min B."/>
            <person name="Chaduli D."/>
            <person name="Navarro D."/>
            <person name="Favel A."/>
            <person name="Norest M."/>
            <person name="Lesage-Meessen L."/>
            <person name="Balint B."/>
            <person name="Merenyi Z."/>
            <person name="de Eugenio L."/>
            <person name="Morin E."/>
            <person name="Martinez A.T."/>
            <person name="Baldrian P."/>
            <person name="Stursova M."/>
            <person name="Martinez M.J."/>
            <person name="Novotny C."/>
            <person name="Magnuson J.K."/>
            <person name="Spatafora J.W."/>
            <person name="Maurice S."/>
            <person name="Pangilinan J."/>
            <person name="Andreopoulos W."/>
            <person name="LaButti K."/>
            <person name="Hundley H."/>
            <person name="Na H."/>
            <person name="Kuo A."/>
            <person name="Barry K."/>
            <person name="Lipzen A."/>
            <person name="Henrissat B."/>
            <person name="Riley R."/>
            <person name="Ahrendt S."/>
            <person name="Nagy L.G."/>
            <person name="Grigoriev I.V."/>
            <person name="Martin F."/>
            <person name="Rosso M.N."/>
        </authorList>
    </citation>
    <scope>NUCLEOTIDE SEQUENCE</scope>
    <source>
        <strain evidence="1">CBS 384.51</strain>
    </source>
</reference>
<evidence type="ECO:0000313" key="2">
    <source>
        <dbReference type="Proteomes" id="UP001055072"/>
    </source>
</evidence>
<protein>
    <submittedName>
        <fullName evidence="1">Uncharacterized protein</fullName>
    </submittedName>
</protein>
<proteinExistence type="predicted"/>
<organism evidence="1 2">
    <name type="scientific">Irpex rosettiformis</name>
    <dbReference type="NCBI Taxonomy" id="378272"/>
    <lineage>
        <taxon>Eukaryota</taxon>
        <taxon>Fungi</taxon>
        <taxon>Dikarya</taxon>
        <taxon>Basidiomycota</taxon>
        <taxon>Agaricomycotina</taxon>
        <taxon>Agaricomycetes</taxon>
        <taxon>Polyporales</taxon>
        <taxon>Irpicaceae</taxon>
        <taxon>Irpex</taxon>
    </lineage>
</organism>
<dbReference type="EMBL" id="MU274904">
    <property type="protein sequence ID" value="KAI0092190.1"/>
    <property type="molecule type" value="Genomic_DNA"/>
</dbReference>
<gene>
    <name evidence="1" type="ORF">BDY19DRAFT_928776</name>
</gene>
<dbReference type="Proteomes" id="UP001055072">
    <property type="component" value="Unassembled WGS sequence"/>
</dbReference>
<keyword evidence="2" id="KW-1185">Reference proteome</keyword>
<accession>A0ACB8UD27</accession>
<name>A0ACB8UD27_9APHY</name>
<sequence>MHVILGGTVLLYFTHTCFRLLADKKVQKPVVSVLLVIILAHIGFGIAAVVHASKIQSASEVNADRKSNKIPWFTTQVAADISVSVTLCLSLPTPSYNQSRGVVQTIILYAISRGILTVAAALVQLIQILIDPENLRTLAAEGIIPWVYANSLLAAINSRKQLRRRLGTDVDTPSQPPISVMEFYRQGTILDGSNDTATGAAPVKMETLEMDVFAPSDVTV</sequence>
<comment type="caution">
    <text evidence="1">The sequence shown here is derived from an EMBL/GenBank/DDBJ whole genome shotgun (WGS) entry which is preliminary data.</text>
</comment>